<evidence type="ECO:0000256" key="4">
    <source>
        <dbReference type="ARBA" id="ARBA00023136"/>
    </source>
</evidence>
<keyword evidence="8" id="KW-1185">Reference proteome</keyword>
<dbReference type="OrthoDB" id="8791282at2"/>
<keyword evidence="4 5" id="KW-0472">Membrane</keyword>
<dbReference type="Pfam" id="PF13515">
    <property type="entry name" value="FUSC_2"/>
    <property type="match status" value="1"/>
</dbReference>
<evidence type="ECO:0000313" key="7">
    <source>
        <dbReference type="EMBL" id="TSH93105.1"/>
    </source>
</evidence>
<comment type="caution">
    <text evidence="7">The sequence shown here is derived from an EMBL/GenBank/DDBJ whole genome shotgun (WGS) entry which is preliminary data.</text>
</comment>
<protein>
    <submittedName>
        <fullName evidence="7">Aromatic acid exporter family protein</fullName>
    </submittedName>
</protein>
<gene>
    <name evidence="7" type="ORF">FOZ76_15090</name>
</gene>
<feature type="domain" description="Integral membrane bound transporter" evidence="6">
    <location>
        <begin position="26"/>
        <end position="154"/>
    </location>
</feature>
<evidence type="ECO:0000313" key="8">
    <source>
        <dbReference type="Proteomes" id="UP000318405"/>
    </source>
</evidence>
<feature type="transmembrane region" description="Helical" evidence="5">
    <location>
        <begin position="61"/>
        <end position="82"/>
    </location>
</feature>
<keyword evidence="3 5" id="KW-1133">Transmembrane helix</keyword>
<comment type="subcellular location">
    <subcellularLocation>
        <location evidence="1">Membrane</location>
        <topology evidence="1">Multi-pass membrane protein</topology>
    </subcellularLocation>
</comment>
<evidence type="ECO:0000256" key="1">
    <source>
        <dbReference type="ARBA" id="ARBA00004141"/>
    </source>
</evidence>
<feature type="transmembrane region" description="Helical" evidence="5">
    <location>
        <begin position="94"/>
        <end position="112"/>
    </location>
</feature>
<organism evidence="7 8">
    <name type="scientific">Verticiella sediminum</name>
    <dbReference type="NCBI Taxonomy" id="1247510"/>
    <lineage>
        <taxon>Bacteria</taxon>
        <taxon>Pseudomonadati</taxon>
        <taxon>Pseudomonadota</taxon>
        <taxon>Betaproteobacteria</taxon>
        <taxon>Burkholderiales</taxon>
        <taxon>Alcaligenaceae</taxon>
        <taxon>Verticiella</taxon>
    </lineage>
</organism>
<reference evidence="7 8" key="1">
    <citation type="submission" date="2019-07" db="EMBL/GenBank/DDBJ databases">
        <title>Qingshengfaniella alkalisoli gen. nov., sp. nov., isolated from saline soil.</title>
        <authorList>
            <person name="Xu L."/>
            <person name="Huang X.-X."/>
            <person name="Sun J.-Q."/>
        </authorList>
    </citation>
    <scope>NUCLEOTIDE SEQUENCE [LARGE SCALE GENOMIC DNA]</scope>
    <source>
        <strain evidence="7 8">DSM 27279</strain>
    </source>
</reference>
<keyword evidence="2 5" id="KW-0812">Transmembrane</keyword>
<accession>A0A556AJS2</accession>
<dbReference type="AlphaFoldDB" id="A0A556AJS2"/>
<feature type="transmembrane region" description="Helical" evidence="5">
    <location>
        <begin position="16"/>
        <end position="34"/>
    </location>
</feature>
<dbReference type="GO" id="GO:0016020">
    <property type="term" value="C:membrane"/>
    <property type="evidence" value="ECO:0007669"/>
    <property type="project" value="UniProtKB-SubCell"/>
</dbReference>
<evidence type="ECO:0000256" key="2">
    <source>
        <dbReference type="ARBA" id="ARBA00022692"/>
    </source>
</evidence>
<dbReference type="EMBL" id="VLTJ01000029">
    <property type="protein sequence ID" value="TSH93105.1"/>
    <property type="molecule type" value="Genomic_DNA"/>
</dbReference>
<dbReference type="Proteomes" id="UP000318405">
    <property type="component" value="Unassembled WGS sequence"/>
</dbReference>
<evidence type="ECO:0000259" key="6">
    <source>
        <dbReference type="Pfam" id="PF13515"/>
    </source>
</evidence>
<evidence type="ECO:0000256" key="5">
    <source>
        <dbReference type="SAM" id="Phobius"/>
    </source>
</evidence>
<dbReference type="InterPro" id="IPR049453">
    <property type="entry name" value="Memb_transporter_dom"/>
</dbReference>
<sequence length="347" mass="36337">MLDTLTGRWGAAWRDAAASAAAAAIAWLLAVWLFGHQRPVFAAVTAIVCLAPGLPSHGRQAVGLMLGVATGIVAGDLVLLLLPQEVLLPHGLSLLRVVFATFFAILLGASFGQPPVVPIQAGVSAMLVLAMGPETAGIVRLADVSVGVGVGLLFSQVLLTPDPLQIIDKAADDFLRRIEDGLKRAQQAAQRQDSAQADAALGLFSNAHASLAALSTAIENARHSTRWSVRGRLSAQLVDAAVARYDRGATRLFARSLLLAEALSRGLENAREQIPDGLAQRIAELAQRCADVLAGRPVAPGEPLPARLPDDLSWRQALDHLGAMEGLLADLGPMQPAGQGTSTFIAR</sequence>
<evidence type="ECO:0000256" key="3">
    <source>
        <dbReference type="ARBA" id="ARBA00022989"/>
    </source>
</evidence>
<name>A0A556AJS2_9BURK</name>
<proteinExistence type="predicted"/>